<dbReference type="EMBL" id="CP002786">
    <property type="protein sequence ID" value="AEF41746.1"/>
    <property type="molecule type" value="Genomic_DNA"/>
</dbReference>
<dbReference type="eggNOG" id="COG3206">
    <property type="taxonomic scope" value="Bacteria"/>
</dbReference>
<keyword evidence="2" id="KW-0472">Membrane</keyword>
<evidence type="ECO:0000256" key="2">
    <source>
        <dbReference type="SAM" id="Phobius"/>
    </source>
</evidence>
<feature type="domain" description="DUF4349" evidence="3">
    <location>
        <begin position="90"/>
        <end position="297"/>
    </location>
</feature>
<keyword evidence="2" id="KW-1133">Transmembrane helix</keyword>
<dbReference type="KEGG" id="asd:AS9A_3304"/>
<feature type="region of interest" description="Disordered" evidence="1">
    <location>
        <begin position="64"/>
        <end position="85"/>
    </location>
</feature>
<proteinExistence type="predicted"/>
<keyword evidence="2" id="KW-0812">Transmembrane</keyword>
<organism evidence="4 5">
    <name type="scientific">Hoyosella subflava (strain DSM 45089 / JCM 17490 / NBRC 109087 / DQS3-9A1)</name>
    <name type="common">Amycolicicoccus subflavus</name>
    <dbReference type="NCBI Taxonomy" id="443218"/>
    <lineage>
        <taxon>Bacteria</taxon>
        <taxon>Bacillati</taxon>
        <taxon>Actinomycetota</taxon>
        <taxon>Actinomycetes</taxon>
        <taxon>Mycobacteriales</taxon>
        <taxon>Hoyosellaceae</taxon>
        <taxon>Hoyosella</taxon>
    </lineage>
</organism>
<dbReference type="Pfam" id="PF14257">
    <property type="entry name" value="DUF4349"/>
    <property type="match status" value="1"/>
</dbReference>
<name>F6EP86_HOYSD</name>
<accession>F6EP86</accession>
<evidence type="ECO:0000313" key="4">
    <source>
        <dbReference type="EMBL" id="AEF41746.1"/>
    </source>
</evidence>
<reference evidence="4 5" key="1">
    <citation type="journal article" date="2011" name="J. Bacteriol.">
        <title>Complete genome sequence of Amycolicicoccus subflavus DQS3-9A1T, an actinomycete isolated from crude oil-polluted soil.</title>
        <authorList>
            <person name="Cai M."/>
            <person name="Chen W.M."/>
            <person name="Nie Y."/>
            <person name="Chi C.Q."/>
            <person name="Wang Y.N."/>
            <person name="Tang Y.Q."/>
            <person name="Li G.Y."/>
            <person name="Wu X.L."/>
        </authorList>
    </citation>
    <scope>NUCLEOTIDE SEQUENCE [LARGE SCALE GENOMIC DNA]</scope>
    <source>
        <strain evidence="5">DSM 45089 / DQS3-9A1</strain>
    </source>
</reference>
<dbReference type="STRING" id="443218.AS9A_3304"/>
<sequence>MPTVVSVGAYLQDMAHTKAGQPRRLTSRVTRTAALILAAFLFMVAGCSDGDDSYSAPARDLPGMSEDFRGDGAFPESSPAAPDDVDAMRRQIIQTAHMMIRVDDAAASAAEATRIAESVEGRVDDRTERPETAHSTGSARLTIRVPASELDSVIDEFRELGTVEEVTVSARDVTTEVIDIDARIDSLTRSIERLQEIISDATSAEDLIAGENALSQRQAELESLQARRTYLADQVSLSTITLSLEQRPAAEQNPAAGFWGGVQQGWEALLSAVRAAIIGAGLSLPWLGFFLLGGGIIYLAVRLVARRR</sequence>
<dbReference type="HOGENOM" id="CLU_046535_0_0_11"/>
<evidence type="ECO:0000259" key="3">
    <source>
        <dbReference type="Pfam" id="PF14257"/>
    </source>
</evidence>
<protein>
    <recommendedName>
        <fullName evidence="3">DUF4349 domain-containing protein</fullName>
    </recommendedName>
</protein>
<keyword evidence="5" id="KW-1185">Reference proteome</keyword>
<dbReference type="Proteomes" id="UP000009235">
    <property type="component" value="Chromosome"/>
</dbReference>
<gene>
    <name evidence="4" type="ordered locus">AS9A_3304</name>
</gene>
<evidence type="ECO:0000313" key="5">
    <source>
        <dbReference type="Proteomes" id="UP000009235"/>
    </source>
</evidence>
<dbReference type="AlphaFoldDB" id="F6EP86"/>
<feature type="transmembrane region" description="Helical" evidence="2">
    <location>
        <begin position="284"/>
        <end position="305"/>
    </location>
</feature>
<evidence type="ECO:0000256" key="1">
    <source>
        <dbReference type="SAM" id="MobiDB-lite"/>
    </source>
</evidence>
<dbReference type="InterPro" id="IPR025645">
    <property type="entry name" value="DUF4349"/>
</dbReference>